<accession>A0A9P7YAD4</accession>
<evidence type="ECO:0000259" key="1">
    <source>
        <dbReference type="Pfam" id="PF09994"/>
    </source>
</evidence>
<dbReference type="AlphaFoldDB" id="A0A9P7YAD4"/>
<organism evidence="2 3">
    <name type="scientific">Amylocarpus encephaloides</name>
    <dbReference type="NCBI Taxonomy" id="45428"/>
    <lineage>
        <taxon>Eukaryota</taxon>
        <taxon>Fungi</taxon>
        <taxon>Dikarya</taxon>
        <taxon>Ascomycota</taxon>
        <taxon>Pezizomycotina</taxon>
        <taxon>Leotiomycetes</taxon>
        <taxon>Helotiales</taxon>
        <taxon>Helotiales incertae sedis</taxon>
        <taxon>Amylocarpus</taxon>
    </lineage>
</organism>
<evidence type="ECO:0000313" key="3">
    <source>
        <dbReference type="Proteomes" id="UP000824998"/>
    </source>
</evidence>
<evidence type="ECO:0000313" key="2">
    <source>
        <dbReference type="EMBL" id="KAG9230258.1"/>
    </source>
</evidence>
<dbReference type="PANTHER" id="PTHR33840">
    <property type="match status" value="1"/>
</dbReference>
<dbReference type="PANTHER" id="PTHR33840:SF1">
    <property type="entry name" value="TLE1 PHOSPHOLIPASE DOMAIN-CONTAINING PROTEIN"/>
    <property type="match status" value="1"/>
</dbReference>
<name>A0A9P7YAD4_9HELO</name>
<gene>
    <name evidence="2" type="ORF">BJ875DRAFT_499298</name>
</gene>
<feature type="domain" description="T6SS Phospholipase effector Tle1-like catalytic" evidence="1">
    <location>
        <begin position="6"/>
        <end position="273"/>
    </location>
</feature>
<protein>
    <recommendedName>
        <fullName evidence="1">T6SS Phospholipase effector Tle1-like catalytic domain-containing protein</fullName>
    </recommendedName>
</protein>
<dbReference type="Proteomes" id="UP000824998">
    <property type="component" value="Unassembled WGS sequence"/>
</dbReference>
<dbReference type="OrthoDB" id="3162439at2759"/>
<dbReference type="Pfam" id="PF09994">
    <property type="entry name" value="T6SS_Tle1-like_cat"/>
    <property type="match status" value="1"/>
</dbReference>
<dbReference type="InterPro" id="IPR018712">
    <property type="entry name" value="Tle1-like_cat"/>
</dbReference>
<dbReference type="EMBL" id="MU251688">
    <property type="protein sequence ID" value="KAG9230258.1"/>
    <property type="molecule type" value="Genomic_DNA"/>
</dbReference>
<comment type="caution">
    <text evidence="2">The sequence shown here is derived from an EMBL/GenBank/DDBJ whole genome shotgun (WGS) entry which is preliminary data.</text>
</comment>
<reference evidence="2" key="1">
    <citation type="journal article" date="2021" name="IMA Fungus">
        <title>Genomic characterization of three marine fungi, including Emericellopsis atlantica sp. nov. with signatures of a generalist lifestyle and marine biomass degradation.</title>
        <authorList>
            <person name="Hagestad O.C."/>
            <person name="Hou L."/>
            <person name="Andersen J.H."/>
            <person name="Hansen E.H."/>
            <person name="Altermark B."/>
            <person name="Li C."/>
            <person name="Kuhnert E."/>
            <person name="Cox R.J."/>
            <person name="Crous P.W."/>
            <person name="Spatafora J.W."/>
            <person name="Lail K."/>
            <person name="Amirebrahimi M."/>
            <person name="Lipzen A."/>
            <person name="Pangilinan J."/>
            <person name="Andreopoulos W."/>
            <person name="Hayes R.D."/>
            <person name="Ng V."/>
            <person name="Grigoriev I.V."/>
            <person name="Jackson S.A."/>
            <person name="Sutton T.D.S."/>
            <person name="Dobson A.D.W."/>
            <person name="Rama T."/>
        </authorList>
    </citation>
    <scope>NUCLEOTIDE SEQUENCE</scope>
    <source>
        <strain evidence="2">TRa018bII</strain>
    </source>
</reference>
<sequence>MDWKKKRLFVFCDGTWQDGVNNNKPLTNVATLARCLEPYDEKGLQQIAYYDSGVGNATSLPAQLIDAATGRGISAKIRNAYSFLAHNYNSDALDEIVLVGFSRGAFAVQCLASFISQTGLLQKQQLYYLRGLFTIWANQKVKGGDDVLKKAMEDLDGKLKKVRITACAVYDTVCALGTFLQPRPRPLAFVGHDIPNRVQHAFQALALDETRRKFKPRVWTAIQKDDDASSANRNDYTHQGGRTISQCWFLGSHGDVGGNGDAALAALSLLWMVGKLHKIGVSFTTYEIEKHLKHRFLDWTVSVNRIFRSFQDTRDLSTMTHSGYATKQAWYWLLLGWKSRSSYLNKSSPTVPMEVHFTVRLGMTENNNKCDPLKNWKTSWLTGKIQWHSQDSAQSLEEHKLDGGGKEYAFLLRWSSPDLNFITRDRGDFAKVEAPNTNKGLGDYATFLKGVMKFEREGGRGKLAPTIMYSWQ</sequence>
<keyword evidence="3" id="KW-1185">Reference proteome</keyword>
<proteinExistence type="predicted"/>